<organism evidence="2 3">
    <name type="scientific">Hypsibius exemplaris</name>
    <name type="common">Freshwater tardigrade</name>
    <dbReference type="NCBI Taxonomy" id="2072580"/>
    <lineage>
        <taxon>Eukaryota</taxon>
        <taxon>Metazoa</taxon>
        <taxon>Ecdysozoa</taxon>
        <taxon>Tardigrada</taxon>
        <taxon>Eutardigrada</taxon>
        <taxon>Parachela</taxon>
        <taxon>Hypsibioidea</taxon>
        <taxon>Hypsibiidae</taxon>
        <taxon>Hypsibius</taxon>
    </lineage>
</organism>
<name>A0A1W0XFM2_HYPEX</name>
<dbReference type="Proteomes" id="UP000192578">
    <property type="component" value="Unassembled WGS sequence"/>
</dbReference>
<sequence length="122" mass="13328">MTNLRIIAVIAVTVFHAYSAAVIQWRDPTSPILRSTTGKSIRLLRHRAGGWMYNAPFHWTVPRLRKSRSGKDGENKGRAAASRAADLRATVQLASLVDGWISSRGGVGRIVSSLAHSPRVGR</sequence>
<gene>
    <name evidence="2" type="ORF">BV898_00293</name>
</gene>
<keyword evidence="3" id="KW-1185">Reference proteome</keyword>
<protein>
    <submittedName>
        <fullName evidence="2">Uncharacterized protein</fullName>
    </submittedName>
</protein>
<evidence type="ECO:0000256" key="1">
    <source>
        <dbReference type="SAM" id="MobiDB-lite"/>
    </source>
</evidence>
<feature type="region of interest" description="Disordered" evidence="1">
    <location>
        <begin position="64"/>
        <end position="84"/>
    </location>
</feature>
<reference evidence="3" key="1">
    <citation type="submission" date="2017-01" db="EMBL/GenBank/DDBJ databases">
        <title>Comparative genomics of anhydrobiosis in the tardigrade Hypsibius dujardini.</title>
        <authorList>
            <person name="Yoshida Y."/>
            <person name="Koutsovoulos G."/>
            <person name="Laetsch D."/>
            <person name="Stevens L."/>
            <person name="Kumar S."/>
            <person name="Horikawa D."/>
            <person name="Ishino K."/>
            <person name="Komine S."/>
            <person name="Tomita M."/>
            <person name="Blaxter M."/>
            <person name="Arakawa K."/>
        </authorList>
    </citation>
    <scope>NUCLEOTIDE SEQUENCE [LARGE SCALE GENOMIC DNA]</scope>
    <source>
        <strain evidence="3">Z151</strain>
    </source>
</reference>
<accession>A0A1W0XFM2</accession>
<dbReference type="EMBL" id="MTYJ01000001">
    <property type="protein sequence ID" value="OQV26172.1"/>
    <property type="molecule type" value="Genomic_DNA"/>
</dbReference>
<evidence type="ECO:0000313" key="3">
    <source>
        <dbReference type="Proteomes" id="UP000192578"/>
    </source>
</evidence>
<proteinExistence type="predicted"/>
<evidence type="ECO:0000313" key="2">
    <source>
        <dbReference type="EMBL" id="OQV26172.1"/>
    </source>
</evidence>
<comment type="caution">
    <text evidence="2">The sequence shown here is derived from an EMBL/GenBank/DDBJ whole genome shotgun (WGS) entry which is preliminary data.</text>
</comment>
<dbReference type="AlphaFoldDB" id="A0A1W0XFM2"/>